<keyword evidence="6 8" id="KW-0368">Histidine biosynthesis</keyword>
<evidence type="ECO:0000256" key="4">
    <source>
        <dbReference type="ARBA" id="ARBA00022605"/>
    </source>
</evidence>
<dbReference type="Proteomes" id="UP000268093">
    <property type="component" value="Unassembled WGS sequence"/>
</dbReference>
<evidence type="ECO:0000256" key="8">
    <source>
        <dbReference type="RuleBase" id="RU366003"/>
    </source>
</evidence>
<dbReference type="EMBL" id="RBNI01002724">
    <property type="protein sequence ID" value="RUP48976.1"/>
    <property type="molecule type" value="Genomic_DNA"/>
</dbReference>
<dbReference type="PANTHER" id="PTHR21039">
    <property type="entry name" value="HISTIDINOL PHOSPHATASE-RELATED"/>
    <property type="match status" value="1"/>
</dbReference>
<evidence type="ECO:0000256" key="5">
    <source>
        <dbReference type="ARBA" id="ARBA00022801"/>
    </source>
</evidence>
<dbReference type="PANTHER" id="PTHR21039:SF0">
    <property type="entry name" value="HISTIDINOL-PHOSPHATASE"/>
    <property type="match status" value="1"/>
</dbReference>
<dbReference type="CDD" id="cd12110">
    <property type="entry name" value="PHP_HisPPase_Hisj_like"/>
    <property type="match status" value="1"/>
</dbReference>
<dbReference type="GO" id="GO:0005737">
    <property type="term" value="C:cytoplasm"/>
    <property type="evidence" value="ECO:0007669"/>
    <property type="project" value="TreeGrafter"/>
</dbReference>
<name>A0A433DDT8_9FUNG</name>
<keyword evidence="4 8" id="KW-0028">Amino-acid biosynthesis</keyword>
<dbReference type="NCBIfam" id="TIGR01856">
    <property type="entry name" value="hisJ_fam"/>
    <property type="match status" value="1"/>
</dbReference>
<comment type="pathway">
    <text evidence="1 8">Amino-acid biosynthesis; L-histidine biosynthesis; L-histidine from 5-phospho-alpha-D-ribose 1-diphosphate: step 8/9.</text>
</comment>
<dbReference type="SUPFAM" id="SSF89550">
    <property type="entry name" value="PHP domain-like"/>
    <property type="match status" value="1"/>
</dbReference>
<comment type="caution">
    <text evidence="9">The sequence shown here is derived from an EMBL/GenBank/DDBJ whole genome shotgun (WGS) entry which is preliminary data.</text>
</comment>
<keyword evidence="5 8" id="KW-0378">Hydrolase</keyword>
<comment type="similarity">
    <text evidence="2 8">Belongs to the PHP hydrolase family. HisK subfamily.</text>
</comment>
<organism evidence="9 10">
    <name type="scientific">Jimgerdemannia flammicorona</name>
    <dbReference type="NCBI Taxonomy" id="994334"/>
    <lineage>
        <taxon>Eukaryota</taxon>
        <taxon>Fungi</taxon>
        <taxon>Fungi incertae sedis</taxon>
        <taxon>Mucoromycota</taxon>
        <taxon>Mucoromycotina</taxon>
        <taxon>Endogonomycetes</taxon>
        <taxon>Endogonales</taxon>
        <taxon>Endogonaceae</taxon>
        <taxon>Jimgerdemannia</taxon>
    </lineage>
</organism>
<dbReference type="Pfam" id="PF02811">
    <property type="entry name" value="PHP"/>
    <property type="match status" value="1"/>
</dbReference>
<reference evidence="9 10" key="1">
    <citation type="journal article" date="2018" name="New Phytol.">
        <title>Phylogenomics of Endogonaceae and evolution of mycorrhizas within Mucoromycota.</title>
        <authorList>
            <person name="Chang Y."/>
            <person name="Desiro A."/>
            <person name="Na H."/>
            <person name="Sandor L."/>
            <person name="Lipzen A."/>
            <person name="Clum A."/>
            <person name="Barry K."/>
            <person name="Grigoriev I.V."/>
            <person name="Martin F.M."/>
            <person name="Stajich J.E."/>
            <person name="Smith M.E."/>
            <person name="Bonito G."/>
            <person name="Spatafora J.W."/>
        </authorList>
    </citation>
    <scope>NUCLEOTIDE SEQUENCE [LARGE SCALE GENOMIC DNA]</scope>
    <source>
        <strain evidence="9 10">GMNB39</strain>
    </source>
</reference>
<evidence type="ECO:0000256" key="1">
    <source>
        <dbReference type="ARBA" id="ARBA00004970"/>
    </source>
</evidence>
<sequence length="305" mass="35116">MPFSHHSHSGQFCSHASGILEDIVLEAIRKGFKIYGLSEHMPRYAPTELYPEEIEANLSVADLYAKFESFLTEARRLQEKYRSQITLLVGTEIEYITPSYKSHIKAFLAKHTIDYVVGSLHHVNGIPIDFSKELYTQALASISHDGNASLPVLFERYFNEQYEMLVAVRPDVVAHFDLIRIFEPVKGMNVTKSVWQSMVRNADFVIGYGGLFELNSRAWKKGLVDAYPQRDILKYIISRGGKLTLSDDSHGPADVGMYYDRLYNYLEIMEITTLYHLDYDECSKVVVKELRDARDHQFWVGVKNW</sequence>
<keyword evidence="10" id="KW-1185">Reference proteome</keyword>
<dbReference type="InterPro" id="IPR004013">
    <property type="entry name" value="PHP_dom"/>
</dbReference>
<evidence type="ECO:0000256" key="6">
    <source>
        <dbReference type="ARBA" id="ARBA00023102"/>
    </source>
</evidence>
<dbReference type="Gene3D" id="3.20.20.140">
    <property type="entry name" value="Metal-dependent hydrolases"/>
    <property type="match status" value="1"/>
</dbReference>
<gene>
    <name evidence="9" type="ORF">BC936DRAFT_143543</name>
</gene>
<dbReference type="InterPro" id="IPR016195">
    <property type="entry name" value="Pol/histidinol_Pase-like"/>
</dbReference>
<comment type="catalytic activity">
    <reaction evidence="7 8">
        <text>L-histidinol phosphate + H2O = L-histidinol + phosphate</text>
        <dbReference type="Rhea" id="RHEA:14465"/>
        <dbReference type="ChEBI" id="CHEBI:15377"/>
        <dbReference type="ChEBI" id="CHEBI:43474"/>
        <dbReference type="ChEBI" id="CHEBI:57699"/>
        <dbReference type="ChEBI" id="CHEBI:57980"/>
        <dbReference type="EC" id="3.1.3.15"/>
    </reaction>
</comment>
<dbReference type="InterPro" id="IPR010140">
    <property type="entry name" value="Histidinol_P_phosphatase_HisJ"/>
</dbReference>
<evidence type="ECO:0000256" key="2">
    <source>
        <dbReference type="ARBA" id="ARBA00009152"/>
    </source>
</evidence>
<accession>A0A433DDT8</accession>
<dbReference type="GO" id="GO:0004401">
    <property type="term" value="F:histidinol-phosphatase activity"/>
    <property type="evidence" value="ECO:0007669"/>
    <property type="project" value="UniProtKB-UniRule"/>
</dbReference>
<dbReference type="OrthoDB" id="5957391at2759"/>
<proteinExistence type="inferred from homology"/>
<dbReference type="EC" id="3.1.3.15" evidence="3 8"/>
<dbReference type="AlphaFoldDB" id="A0A433DDT8"/>
<evidence type="ECO:0000256" key="3">
    <source>
        <dbReference type="ARBA" id="ARBA00013085"/>
    </source>
</evidence>
<protein>
    <recommendedName>
        <fullName evidence="3 8">Histidinol-phosphatase</fullName>
        <shortName evidence="8">HolPase</shortName>
        <ecNumber evidence="3 8">3.1.3.15</ecNumber>
    </recommendedName>
</protein>
<evidence type="ECO:0000313" key="9">
    <source>
        <dbReference type="EMBL" id="RUP48976.1"/>
    </source>
</evidence>
<evidence type="ECO:0000256" key="7">
    <source>
        <dbReference type="ARBA" id="ARBA00049158"/>
    </source>
</evidence>
<dbReference type="GO" id="GO:0000105">
    <property type="term" value="P:L-histidine biosynthetic process"/>
    <property type="evidence" value="ECO:0007669"/>
    <property type="project" value="UniProtKB-UniRule"/>
</dbReference>
<evidence type="ECO:0000313" key="10">
    <source>
        <dbReference type="Proteomes" id="UP000268093"/>
    </source>
</evidence>
<dbReference type="UniPathway" id="UPA00031">
    <property type="reaction ID" value="UER00013"/>
</dbReference>